<dbReference type="PROSITE" id="PS51257">
    <property type="entry name" value="PROKAR_LIPOPROTEIN"/>
    <property type="match status" value="1"/>
</dbReference>
<protein>
    <recommendedName>
        <fullName evidence="4">DUF3221 domain-containing protein</fullName>
    </recommendedName>
</protein>
<organism evidence="2 3">
    <name type="scientific">Marinagarivorans cellulosilyticus</name>
    <dbReference type="NCBI Taxonomy" id="2721545"/>
    <lineage>
        <taxon>Bacteria</taxon>
        <taxon>Pseudomonadati</taxon>
        <taxon>Pseudomonadota</taxon>
        <taxon>Gammaproteobacteria</taxon>
        <taxon>Cellvibrionales</taxon>
        <taxon>Cellvibrionaceae</taxon>
        <taxon>Marinagarivorans</taxon>
    </lineage>
</organism>
<feature type="signal peptide" evidence="1">
    <location>
        <begin position="1"/>
        <end position="19"/>
    </location>
</feature>
<evidence type="ECO:0000313" key="3">
    <source>
        <dbReference type="Proteomes" id="UP001320119"/>
    </source>
</evidence>
<accession>A0AAN2BL69</accession>
<evidence type="ECO:0000256" key="1">
    <source>
        <dbReference type="SAM" id="SignalP"/>
    </source>
</evidence>
<dbReference type="InterPro" id="IPR038165">
    <property type="entry name" value="FlgT_C_sf"/>
</dbReference>
<dbReference type="Proteomes" id="UP001320119">
    <property type="component" value="Chromosome"/>
</dbReference>
<keyword evidence="3" id="KW-1185">Reference proteome</keyword>
<dbReference type="RefSeq" id="WP_236983214.1">
    <property type="nucleotide sequence ID" value="NZ_AP023086.1"/>
</dbReference>
<dbReference type="EMBL" id="AP023086">
    <property type="protein sequence ID" value="BCD98700.1"/>
    <property type="molecule type" value="Genomic_DNA"/>
</dbReference>
<sequence length="114" mass="12482">MKNKMLLSSVVLVVIIALGACSSQTYHKALMKGQIVDVEDGKITMCIGSREGASEGDVFRVVRSTFRKDVVEDGESDYELVEVGTVKILTIVNEHYATAKVLDGDVKIYDIAEK</sequence>
<name>A0AAN2BL69_9GAMM</name>
<feature type="chain" id="PRO_5043006148" description="DUF3221 domain-containing protein" evidence="1">
    <location>
        <begin position="20"/>
        <end position="114"/>
    </location>
</feature>
<gene>
    <name evidence="2" type="ORF">MARGE09_P2901</name>
</gene>
<dbReference type="AlphaFoldDB" id="A0AAN2BL69"/>
<evidence type="ECO:0008006" key="4">
    <source>
        <dbReference type="Google" id="ProtNLM"/>
    </source>
</evidence>
<keyword evidence="1" id="KW-0732">Signal</keyword>
<dbReference type="KEGG" id="marq:MARGE09_P2901"/>
<dbReference type="Gene3D" id="2.40.10.410">
    <property type="entry name" value="FlgT, C-terminal domain"/>
    <property type="match status" value="1"/>
</dbReference>
<reference evidence="2 3" key="1">
    <citation type="journal article" date="2022" name="IScience">
        <title>An ultrasensitive nanofiber-based assay for enzymatic hydrolysis and deep-sea microbial degradation of cellulose.</title>
        <authorList>
            <person name="Tsudome M."/>
            <person name="Tachioka M."/>
            <person name="Miyazaki M."/>
            <person name="Uchimura K."/>
            <person name="Tsuda M."/>
            <person name="Takaki Y."/>
            <person name="Deguchi S."/>
        </authorList>
    </citation>
    <scope>NUCLEOTIDE SEQUENCE [LARGE SCALE GENOMIC DNA]</scope>
    <source>
        <strain evidence="2 3">GE09</strain>
    </source>
</reference>
<evidence type="ECO:0000313" key="2">
    <source>
        <dbReference type="EMBL" id="BCD98700.1"/>
    </source>
</evidence>
<proteinExistence type="predicted"/>